<dbReference type="OrthoDB" id="6008408at2"/>
<gene>
    <name evidence="1" type="ORF">DXA38_21260</name>
</gene>
<comment type="caution">
    <text evidence="1">The sequence shown here is derived from an EMBL/GenBank/DDBJ whole genome shotgun (WGS) entry which is preliminary data.</text>
</comment>
<evidence type="ECO:0000313" key="1">
    <source>
        <dbReference type="EMBL" id="RGC09058.1"/>
    </source>
</evidence>
<sequence>MVPGLELIKKIHAGADDTCYSSILTTWEEKSRYERLEELMSLLCKGMDMQTAVNQLHITPAGAKALLKDCEHIRMDKGKRCMYDHMLQTSIFLDQCEEMICAQAEDVYYSLNSFYKPKKAGSNVRHINAMVLDFDYYKDDRFMDWEAERFYKKKIKDKLPFPPTAVMDSGRGLYVIYAFQHCSYHMEGLYRAIMKAFYIRFEELCIDAGAMLITQVIRLPGTINSKSGRQVRILQYEDTDYRIQDFIEMLPWSVMEVKQHRLKKEKKKKPEKEVKKDISARKPYFKDFYEDMRKLIILRNHNCQYEGYRELLLYLVRERAVWSGYTIKESVDLAMELNKEMHQPLSEKEVETVCRPSPGRHKCSIAKIIEKLNIVVVEQKRLRVLKRKWLKKSEYAKRKRKNTLTNLTPKQQEILERRTRVCELKNVHHLKNKDIADILAVDRSQVTRDLQHIKQNPSRFKILLKDYMDRLKERRETDDYRLRLTYQRQQQLEKWMGYAQTALDYLVRDLDVSVT</sequence>
<protein>
    <recommendedName>
        <fullName evidence="3">Replication protein</fullName>
    </recommendedName>
</protein>
<name>A0A3E2VES2_CLOIN</name>
<dbReference type="RefSeq" id="WP_117444926.1">
    <property type="nucleotide sequence ID" value="NZ_QVEV01000060.1"/>
</dbReference>
<evidence type="ECO:0000313" key="2">
    <source>
        <dbReference type="Proteomes" id="UP000260025"/>
    </source>
</evidence>
<organism evidence="1 2">
    <name type="scientific">Clostridium innocuum</name>
    <dbReference type="NCBI Taxonomy" id="1522"/>
    <lineage>
        <taxon>Bacteria</taxon>
        <taxon>Bacillati</taxon>
        <taxon>Bacillota</taxon>
        <taxon>Clostridia</taxon>
        <taxon>Eubacteriales</taxon>
        <taxon>Clostridiaceae</taxon>
        <taxon>Clostridium</taxon>
    </lineage>
</organism>
<dbReference type="AlphaFoldDB" id="A0A3E2VES2"/>
<proteinExistence type="predicted"/>
<dbReference type="Proteomes" id="UP000260025">
    <property type="component" value="Unassembled WGS sequence"/>
</dbReference>
<evidence type="ECO:0008006" key="3">
    <source>
        <dbReference type="Google" id="ProtNLM"/>
    </source>
</evidence>
<accession>A0A3E2VES2</accession>
<dbReference type="EMBL" id="QVEV01000060">
    <property type="protein sequence ID" value="RGC09058.1"/>
    <property type="molecule type" value="Genomic_DNA"/>
</dbReference>
<reference evidence="1 2" key="1">
    <citation type="submission" date="2018-08" db="EMBL/GenBank/DDBJ databases">
        <title>A genome reference for cultivated species of the human gut microbiota.</title>
        <authorList>
            <person name="Zou Y."/>
            <person name="Xue W."/>
            <person name="Luo G."/>
        </authorList>
    </citation>
    <scope>NUCLEOTIDE SEQUENCE [LARGE SCALE GENOMIC DNA]</scope>
    <source>
        <strain evidence="1 2">OF01-2LB</strain>
    </source>
</reference>